<dbReference type="Proteomes" id="UP000825935">
    <property type="component" value="Chromosome 19"/>
</dbReference>
<evidence type="ECO:0008006" key="4">
    <source>
        <dbReference type="Google" id="ProtNLM"/>
    </source>
</evidence>
<dbReference type="PROSITE" id="PS01220">
    <property type="entry name" value="PBP"/>
    <property type="match status" value="1"/>
</dbReference>
<dbReference type="Gene3D" id="3.90.280.10">
    <property type="entry name" value="PEBP-like"/>
    <property type="match status" value="1"/>
</dbReference>
<dbReference type="InterPro" id="IPR008914">
    <property type="entry name" value="PEBP"/>
</dbReference>
<gene>
    <name evidence="2" type="ORF">KP509_19G003400</name>
</gene>
<dbReference type="InterPro" id="IPR036610">
    <property type="entry name" value="PEBP-like_sf"/>
</dbReference>
<evidence type="ECO:0000256" key="1">
    <source>
        <dbReference type="ARBA" id="ARBA00007091"/>
    </source>
</evidence>
<dbReference type="PANTHER" id="PTHR11362:SF82">
    <property type="entry name" value="PHOSPHATIDYLETHANOLAMINE-BINDING PROTEIN 4"/>
    <property type="match status" value="1"/>
</dbReference>
<protein>
    <recommendedName>
        <fullName evidence="4">MFT-like protein</fullName>
    </recommendedName>
</protein>
<dbReference type="AlphaFoldDB" id="A0A8T2SJN0"/>
<organism evidence="2 3">
    <name type="scientific">Ceratopteris richardii</name>
    <name type="common">Triangle waterfern</name>
    <dbReference type="NCBI Taxonomy" id="49495"/>
    <lineage>
        <taxon>Eukaryota</taxon>
        <taxon>Viridiplantae</taxon>
        <taxon>Streptophyta</taxon>
        <taxon>Embryophyta</taxon>
        <taxon>Tracheophyta</taxon>
        <taxon>Polypodiopsida</taxon>
        <taxon>Polypodiidae</taxon>
        <taxon>Polypodiales</taxon>
        <taxon>Pteridineae</taxon>
        <taxon>Pteridaceae</taxon>
        <taxon>Parkerioideae</taxon>
        <taxon>Ceratopteris</taxon>
    </lineage>
</organism>
<name>A0A8T2SJN0_CERRI</name>
<dbReference type="OrthoDB" id="2506647at2759"/>
<keyword evidence="3" id="KW-1185">Reference proteome</keyword>
<dbReference type="InterPro" id="IPR035810">
    <property type="entry name" value="PEBP_euk"/>
</dbReference>
<dbReference type="SUPFAM" id="SSF49777">
    <property type="entry name" value="PEBP-like"/>
    <property type="match status" value="1"/>
</dbReference>
<dbReference type="Pfam" id="PF01161">
    <property type="entry name" value="PBP"/>
    <property type="match status" value="1"/>
</dbReference>
<dbReference type="EMBL" id="CM035424">
    <property type="protein sequence ID" value="KAH7351567.1"/>
    <property type="molecule type" value="Genomic_DNA"/>
</dbReference>
<sequence>MRSMARSTEPLIVGRVIGDVIDNFAPTAEMLVQYPIRQVSNGCEIKTTGLVDRPRVHIRGSFDSLYTLVMVDPDAPSPSEPASREWVHWIVTDIPAGGDASQAYNAQEDLPIQSFEGVQVMVLIIDLIPPSSEDE</sequence>
<comment type="caution">
    <text evidence="2">The sequence shown here is derived from an EMBL/GenBank/DDBJ whole genome shotgun (WGS) entry which is preliminary data.</text>
</comment>
<evidence type="ECO:0000313" key="2">
    <source>
        <dbReference type="EMBL" id="KAH7351567.1"/>
    </source>
</evidence>
<proteinExistence type="inferred from homology"/>
<comment type="similarity">
    <text evidence="1">Belongs to the phosphatidylethanolamine-binding protein family.</text>
</comment>
<dbReference type="CDD" id="cd00866">
    <property type="entry name" value="PEBP_euk"/>
    <property type="match status" value="1"/>
</dbReference>
<dbReference type="PANTHER" id="PTHR11362">
    <property type="entry name" value="PHOSPHATIDYLETHANOLAMINE-BINDING PROTEIN"/>
    <property type="match status" value="1"/>
</dbReference>
<evidence type="ECO:0000313" key="3">
    <source>
        <dbReference type="Proteomes" id="UP000825935"/>
    </source>
</evidence>
<dbReference type="InterPro" id="IPR001858">
    <property type="entry name" value="Phosphatidylethanolamine-bd_CS"/>
</dbReference>
<accession>A0A8T2SJN0</accession>
<reference evidence="2" key="1">
    <citation type="submission" date="2021-08" db="EMBL/GenBank/DDBJ databases">
        <title>WGS assembly of Ceratopteris richardii.</title>
        <authorList>
            <person name="Marchant D.B."/>
            <person name="Chen G."/>
            <person name="Jenkins J."/>
            <person name="Shu S."/>
            <person name="Leebens-Mack J."/>
            <person name="Grimwood J."/>
            <person name="Schmutz J."/>
            <person name="Soltis P."/>
            <person name="Soltis D."/>
            <person name="Chen Z.-H."/>
        </authorList>
    </citation>
    <scope>NUCLEOTIDE SEQUENCE</scope>
    <source>
        <strain evidence="2">Whitten #5841</strain>
        <tissue evidence="2">Leaf</tissue>
    </source>
</reference>